<feature type="region of interest" description="Disordered" evidence="1">
    <location>
        <begin position="1"/>
        <end position="40"/>
    </location>
</feature>
<evidence type="ECO:0000313" key="2">
    <source>
        <dbReference type="EMBL" id="KAK8029586.1"/>
    </source>
</evidence>
<accession>A0ABR1SCL8</accession>
<gene>
    <name evidence="2" type="ORF">PG993_010877</name>
</gene>
<dbReference type="EMBL" id="JAQQWK010000010">
    <property type="protein sequence ID" value="KAK8029586.1"/>
    <property type="molecule type" value="Genomic_DNA"/>
</dbReference>
<proteinExistence type="predicted"/>
<organism evidence="2 3">
    <name type="scientific">Apiospora rasikravindrae</name>
    <dbReference type="NCBI Taxonomy" id="990691"/>
    <lineage>
        <taxon>Eukaryota</taxon>
        <taxon>Fungi</taxon>
        <taxon>Dikarya</taxon>
        <taxon>Ascomycota</taxon>
        <taxon>Pezizomycotina</taxon>
        <taxon>Sordariomycetes</taxon>
        <taxon>Xylariomycetidae</taxon>
        <taxon>Amphisphaeriales</taxon>
        <taxon>Apiosporaceae</taxon>
        <taxon>Apiospora</taxon>
    </lineage>
</organism>
<dbReference type="Proteomes" id="UP001444661">
    <property type="component" value="Unassembled WGS sequence"/>
</dbReference>
<keyword evidence="3" id="KW-1185">Reference proteome</keyword>
<evidence type="ECO:0000313" key="3">
    <source>
        <dbReference type="Proteomes" id="UP001444661"/>
    </source>
</evidence>
<name>A0ABR1SCL8_9PEZI</name>
<evidence type="ECO:0000256" key="1">
    <source>
        <dbReference type="SAM" id="MobiDB-lite"/>
    </source>
</evidence>
<feature type="compositionally biased region" description="Basic and acidic residues" evidence="1">
    <location>
        <begin position="28"/>
        <end position="40"/>
    </location>
</feature>
<reference evidence="2 3" key="1">
    <citation type="submission" date="2023-01" db="EMBL/GenBank/DDBJ databases">
        <title>Analysis of 21 Apiospora genomes using comparative genomics revels a genus with tremendous synthesis potential of carbohydrate active enzymes and secondary metabolites.</title>
        <authorList>
            <person name="Sorensen T."/>
        </authorList>
    </citation>
    <scope>NUCLEOTIDE SEQUENCE [LARGE SCALE GENOMIC DNA]</scope>
    <source>
        <strain evidence="2 3">CBS 33761</strain>
    </source>
</reference>
<comment type="caution">
    <text evidence="2">The sequence shown here is derived from an EMBL/GenBank/DDBJ whole genome shotgun (WGS) entry which is preliminary data.</text>
</comment>
<sequence length="110" mass="11979">MWTTSGSLYMTKPLHPETHGQNTQPDYRPGERPHGDHDRPTLRMLLLGGVLSNLTAALRPRAIQEPSLGRVLPRARVRRRHLGDLAGKRLVGAATEDAAAVDVVGAFLAV</sequence>
<protein>
    <submittedName>
        <fullName evidence="2">Uncharacterized protein</fullName>
    </submittedName>
</protein>